<accession>A0A0H2M9Y3</accession>
<dbReference type="Proteomes" id="UP000035444">
    <property type="component" value="Unassembled WGS sequence"/>
</dbReference>
<evidence type="ECO:0008006" key="4">
    <source>
        <dbReference type="Google" id="ProtNLM"/>
    </source>
</evidence>
<feature type="region of interest" description="Disordered" evidence="1">
    <location>
        <begin position="1"/>
        <end position="21"/>
    </location>
</feature>
<keyword evidence="3" id="KW-1185">Reference proteome</keyword>
<reference evidence="2 3" key="1">
    <citation type="submission" date="2015-03" db="EMBL/GenBank/DDBJ databases">
        <title>Genome Sequence of Kiloniella spongiae MEBiC09566, isolated from a marine sponge.</title>
        <authorList>
            <person name="Shao Z."/>
            <person name="Wang L."/>
            <person name="Li X."/>
        </authorList>
    </citation>
    <scope>NUCLEOTIDE SEQUENCE [LARGE SCALE GENOMIC DNA]</scope>
    <source>
        <strain evidence="2 3">MEBiC09566</strain>
    </source>
</reference>
<evidence type="ECO:0000313" key="2">
    <source>
        <dbReference type="EMBL" id="KLN59148.1"/>
    </source>
</evidence>
<evidence type="ECO:0000256" key="1">
    <source>
        <dbReference type="SAM" id="MobiDB-lite"/>
    </source>
</evidence>
<organism evidence="2 3">
    <name type="scientific">Kiloniella spongiae</name>
    <dbReference type="NCBI Taxonomy" id="1489064"/>
    <lineage>
        <taxon>Bacteria</taxon>
        <taxon>Pseudomonadati</taxon>
        <taxon>Pseudomonadota</taxon>
        <taxon>Alphaproteobacteria</taxon>
        <taxon>Rhodospirillales</taxon>
        <taxon>Kiloniellaceae</taxon>
        <taxon>Kiloniella</taxon>
    </lineage>
</organism>
<feature type="compositionally biased region" description="Low complexity" evidence="1">
    <location>
        <begin position="1"/>
        <end position="15"/>
    </location>
</feature>
<evidence type="ECO:0000313" key="3">
    <source>
        <dbReference type="Proteomes" id="UP000035444"/>
    </source>
</evidence>
<dbReference type="EMBL" id="LAQL01000019">
    <property type="protein sequence ID" value="KLN59148.1"/>
    <property type="molecule type" value="Genomic_DNA"/>
</dbReference>
<name>A0A0H2M9Y3_9PROT</name>
<proteinExistence type="predicted"/>
<gene>
    <name evidence="2" type="ORF">WH96_19110</name>
</gene>
<protein>
    <recommendedName>
        <fullName evidence="4">Porin domain-containing protein</fullName>
    </recommendedName>
</protein>
<dbReference type="AlphaFoldDB" id="A0A0H2M9Y3"/>
<sequence length="403" mass="46038">MISAVSASQAHAQEQAGEEESDIYWEYSGSASLDLRVFPDSALHSGQRDQHLNPSIVFEPEFLVEWNDGDDRIDFKPFLRLDAQDDERRHGDIRELKYQHIGDSWDLKVGADKVFWGVTESRHLVDIINQTDGVEDVDGEDKLGQPMVNLGIQNSWGDINLFAMPYFRERTFPGRKGRLRSALPVDTDNAEYESDLEEFHPDFALRYSTVLGDWDLGLAHFYGTSREPRFVVKPDGNGQPRLIPFYDIINQSSIDVQATFDEWLWKGEGIYRRGQGDDFIAFSGGVEYTFFGIIGDAGDLGLLAEYHYDGRDQDEAPGAVLDDDIFVGARITLNDVEDTDFLAGVIVDRLSHARSFSIEADRRLNDRWTIEAELRITDGLTEKELQYDVRRDDHLQVRLSYYF</sequence>
<dbReference type="PATRIC" id="fig|1489064.4.peg.834"/>
<dbReference type="STRING" id="1489064.WH96_19110"/>
<comment type="caution">
    <text evidence="2">The sequence shown here is derived from an EMBL/GenBank/DDBJ whole genome shotgun (WGS) entry which is preliminary data.</text>
</comment>